<dbReference type="EMBL" id="NWTM01000001">
    <property type="protein sequence ID" value="RYC46068.1"/>
    <property type="molecule type" value="Genomic_DNA"/>
</dbReference>
<gene>
    <name evidence="1" type="ORF">CLR69_14275</name>
</gene>
<sequence>MRAISFAILNLGSVRTNAMAFERPLGRPVGSELRPFNMRYMLSARCPCPNWLHQSRLLG</sequence>
<name>A0A9X8JN64_9GAMM</name>
<proteinExistence type="predicted"/>
<organism evidence="1 2">
    <name type="scientific">Pectobacterium zantedeschiae</name>
    <dbReference type="NCBI Taxonomy" id="2034769"/>
    <lineage>
        <taxon>Bacteria</taxon>
        <taxon>Pseudomonadati</taxon>
        <taxon>Pseudomonadota</taxon>
        <taxon>Gammaproteobacteria</taxon>
        <taxon>Enterobacterales</taxon>
        <taxon>Pectobacteriaceae</taxon>
        <taxon>Pectobacterium</taxon>
    </lineage>
</organism>
<protein>
    <submittedName>
        <fullName evidence="1">Uncharacterized protein</fullName>
    </submittedName>
</protein>
<comment type="caution">
    <text evidence="1">The sequence shown here is derived from an EMBL/GenBank/DDBJ whole genome shotgun (WGS) entry which is preliminary data.</text>
</comment>
<evidence type="ECO:0000313" key="1">
    <source>
        <dbReference type="EMBL" id="RYC46068.1"/>
    </source>
</evidence>
<dbReference type="Proteomes" id="UP001138460">
    <property type="component" value="Unassembled WGS sequence"/>
</dbReference>
<keyword evidence="2" id="KW-1185">Reference proteome</keyword>
<reference evidence="1 2" key="1">
    <citation type="journal article" date="2018" name="Syst. Appl. Microbiol.">
        <title>Pectobacterium zantedeschiae sp. nov. a new species of a soft rot pathogen isolated from Calla lily (Zantedeschia spp.).</title>
        <authorList>
            <person name="Waleron M."/>
            <person name="Misztak A."/>
            <person name="Waleron M."/>
            <person name="Franczuk M."/>
            <person name="Jonca J."/>
            <person name="Wielgomas B."/>
            <person name="Mikicinski A."/>
            <person name="Popovic T."/>
            <person name="Waleron K."/>
        </authorList>
    </citation>
    <scope>NUCLEOTIDE SEQUENCE [LARGE SCALE GENOMIC DNA]</scope>
    <source>
        <strain evidence="1 2">9M</strain>
    </source>
</reference>
<dbReference type="AlphaFoldDB" id="A0A9X8JN64"/>
<evidence type="ECO:0000313" key="2">
    <source>
        <dbReference type="Proteomes" id="UP001138460"/>
    </source>
</evidence>
<accession>A0A9X8JN64</accession>